<dbReference type="GO" id="GO:0031929">
    <property type="term" value="P:TOR signaling"/>
    <property type="evidence" value="ECO:0000318"/>
    <property type="project" value="GO_Central"/>
</dbReference>
<feature type="domain" description="FAT" evidence="11">
    <location>
        <begin position="1162"/>
        <end position="1648"/>
    </location>
</feature>
<organism evidence="13 14">
    <name type="scientific">Trichomonas vaginalis (strain ATCC PRA-98 / G3)</name>
    <dbReference type="NCBI Taxonomy" id="412133"/>
    <lineage>
        <taxon>Eukaryota</taxon>
        <taxon>Metamonada</taxon>
        <taxon>Parabasalia</taxon>
        <taxon>Trichomonadida</taxon>
        <taxon>Trichomonadidae</taxon>
        <taxon>Trichomonas</taxon>
    </lineage>
</organism>
<feature type="domain" description="FATC" evidence="12">
    <location>
        <begin position="2114"/>
        <end position="2146"/>
    </location>
</feature>
<gene>
    <name evidence="13" type="ORF">TVAG_087200</name>
</gene>
<evidence type="ECO:0000256" key="2">
    <source>
        <dbReference type="ARBA" id="ARBA00012513"/>
    </source>
</evidence>
<dbReference type="GO" id="GO:0005634">
    <property type="term" value="C:nucleus"/>
    <property type="evidence" value="ECO:0000318"/>
    <property type="project" value="GO_Central"/>
</dbReference>
<dbReference type="Pfam" id="PF02260">
    <property type="entry name" value="FATC"/>
    <property type="match status" value="1"/>
</dbReference>
<dbReference type="GO" id="GO:0016242">
    <property type="term" value="P:negative regulation of macroautophagy"/>
    <property type="evidence" value="ECO:0000318"/>
    <property type="project" value="GO_Central"/>
</dbReference>
<evidence type="ECO:0000256" key="7">
    <source>
        <dbReference type="ARBA" id="ARBA00022840"/>
    </source>
</evidence>
<dbReference type="InterPro" id="IPR011989">
    <property type="entry name" value="ARM-like"/>
</dbReference>
<comment type="catalytic activity">
    <reaction evidence="9">
        <text>L-seryl-[protein] + ATP = O-phospho-L-seryl-[protein] + ADP + H(+)</text>
        <dbReference type="Rhea" id="RHEA:17989"/>
        <dbReference type="Rhea" id="RHEA-COMP:9863"/>
        <dbReference type="Rhea" id="RHEA-COMP:11604"/>
        <dbReference type="ChEBI" id="CHEBI:15378"/>
        <dbReference type="ChEBI" id="CHEBI:29999"/>
        <dbReference type="ChEBI" id="CHEBI:30616"/>
        <dbReference type="ChEBI" id="CHEBI:83421"/>
        <dbReference type="ChEBI" id="CHEBI:456216"/>
        <dbReference type="EC" id="2.7.11.1"/>
    </reaction>
</comment>
<dbReference type="Gene3D" id="1.10.1070.11">
    <property type="entry name" value="Phosphatidylinositol 3-/4-kinase, catalytic domain"/>
    <property type="match status" value="1"/>
</dbReference>
<dbReference type="VEuPathDB" id="TrichDB:TVAG_087200"/>
<keyword evidence="14" id="KW-1185">Reference proteome</keyword>
<dbReference type="InterPro" id="IPR011990">
    <property type="entry name" value="TPR-like_helical_dom_sf"/>
</dbReference>
<dbReference type="InterPro" id="IPR050517">
    <property type="entry name" value="DDR_Repair_Kinase"/>
</dbReference>
<dbReference type="InterPro" id="IPR036738">
    <property type="entry name" value="FRB_sf"/>
</dbReference>
<dbReference type="Pfam" id="PF08771">
    <property type="entry name" value="FRB_dom"/>
    <property type="match status" value="1"/>
</dbReference>
<dbReference type="InterPro" id="IPR018936">
    <property type="entry name" value="PI3/4_kinase_CS"/>
</dbReference>
<dbReference type="OrthoDB" id="2250022at2759"/>
<evidence type="ECO:0000256" key="6">
    <source>
        <dbReference type="ARBA" id="ARBA00022777"/>
    </source>
</evidence>
<dbReference type="Gene3D" id="1.25.40.10">
    <property type="entry name" value="Tetratricopeptide repeat domain"/>
    <property type="match status" value="1"/>
</dbReference>
<evidence type="ECO:0000256" key="4">
    <source>
        <dbReference type="ARBA" id="ARBA00022737"/>
    </source>
</evidence>
<dbReference type="PROSITE" id="PS51190">
    <property type="entry name" value="FATC"/>
    <property type="match status" value="1"/>
</dbReference>
<name>A2EN34_TRIV3</name>
<reference evidence="13" key="2">
    <citation type="journal article" date="2007" name="Science">
        <title>Draft genome sequence of the sexually transmitted pathogen Trichomonas vaginalis.</title>
        <authorList>
            <person name="Carlton J.M."/>
            <person name="Hirt R.P."/>
            <person name="Silva J.C."/>
            <person name="Delcher A.L."/>
            <person name="Schatz M."/>
            <person name="Zhao Q."/>
            <person name="Wortman J.R."/>
            <person name="Bidwell S.L."/>
            <person name="Alsmark U.C.M."/>
            <person name="Besteiro S."/>
            <person name="Sicheritz-Ponten T."/>
            <person name="Noel C.J."/>
            <person name="Dacks J.B."/>
            <person name="Foster P.G."/>
            <person name="Simillion C."/>
            <person name="Van de Peer Y."/>
            <person name="Miranda-Saavedra D."/>
            <person name="Barton G.J."/>
            <person name="Westrop G.D."/>
            <person name="Mueller S."/>
            <person name="Dessi D."/>
            <person name="Fiori P.L."/>
            <person name="Ren Q."/>
            <person name="Paulsen I."/>
            <person name="Zhang H."/>
            <person name="Bastida-Corcuera F.D."/>
            <person name="Simoes-Barbosa A."/>
            <person name="Brown M.T."/>
            <person name="Hayes R.D."/>
            <person name="Mukherjee M."/>
            <person name="Okumura C.Y."/>
            <person name="Schneider R."/>
            <person name="Smith A.J."/>
            <person name="Vanacova S."/>
            <person name="Villalvazo M."/>
            <person name="Haas B.J."/>
            <person name="Pertea M."/>
            <person name="Feldblyum T.V."/>
            <person name="Utterback T.R."/>
            <person name="Shu C.L."/>
            <person name="Osoegawa K."/>
            <person name="de Jong P.J."/>
            <person name="Hrdy I."/>
            <person name="Horvathova L."/>
            <person name="Zubacova Z."/>
            <person name="Dolezal P."/>
            <person name="Malik S.B."/>
            <person name="Logsdon J.M. Jr."/>
            <person name="Henze K."/>
            <person name="Gupta A."/>
            <person name="Wang C.C."/>
            <person name="Dunne R.L."/>
            <person name="Upcroft J.A."/>
            <person name="Upcroft P."/>
            <person name="White O."/>
            <person name="Salzberg S.L."/>
            <person name="Tang P."/>
            <person name="Chiu C.-H."/>
            <person name="Lee Y.-S."/>
            <person name="Embley T.M."/>
            <person name="Coombs G.H."/>
            <person name="Mottram J.C."/>
            <person name="Tachezy J."/>
            <person name="Fraser-Liggett C.M."/>
            <person name="Johnson P.J."/>
        </authorList>
    </citation>
    <scope>NUCLEOTIDE SEQUENCE [LARGE SCALE GENOMIC DNA]</scope>
    <source>
        <strain evidence="13">G3</strain>
    </source>
</reference>
<evidence type="ECO:0000259" key="10">
    <source>
        <dbReference type="PROSITE" id="PS50290"/>
    </source>
</evidence>
<dbReference type="EC" id="2.7.11.1" evidence="2"/>
<protein>
    <recommendedName>
        <fullName evidence="2">non-specific serine/threonine protein kinase</fullName>
        <ecNumber evidence="2">2.7.11.1</ecNumber>
    </recommendedName>
</protein>
<evidence type="ECO:0000256" key="5">
    <source>
        <dbReference type="ARBA" id="ARBA00022741"/>
    </source>
</evidence>
<comment type="similarity">
    <text evidence="1">Belongs to the PI3/PI4-kinase family.</text>
</comment>
<dbReference type="PROSITE" id="PS00916">
    <property type="entry name" value="PI3_4_KINASE_2"/>
    <property type="match status" value="1"/>
</dbReference>
<dbReference type="SUPFAM" id="SSF48452">
    <property type="entry name" value="TPR-like"/>
    <property type="match status" value="1"/>
</dbReference>
<keyword evidence="3" id="KW-0808">Transferase</keyword>
<dbReference type="GO" id="GO:0044877">
    <property type="term" value="F:protein-containing complex binding"/>
    <property type="evidence" value="ECO:0007669"/>
    <property type="project" value="InterPro"/>
</dbReference>
<dbReference type="SMART" id="SM01343">
    <property type="entry name" value="FATC"/>
    <property type="match status" value="1"/>
</dbReference>
<dbReference type="SUPFAM" id="SSF47212">
    <property type="entry name" value="FKBP12-rapamycin-binding domain of FKBP-rapamycin-associated protein (FRAP)"/>
    <property type="match status" value="1"/>
</dbReference>
<feature type="domain" description="PI3K/PI4K catalytic" evidence="10">
    <location>
        <begin position="1813"/>
        <end position="2134"/>
    </location>
</feature>
<dbReference type="InterPro" id="IPR026683">
    <property type="entry name" value="TOR_cat"/>
</dbReference>
<dbReference type="RefSeq" id="XP_001318165.1">
    <property type="nucleotide sequence ID" value="XM_001318130.1"/>
</dbReference>
<dbReference type="InterPro" id="IPR036940">
    <property type="entry name" value="PI3/4_kinase_cat_sf"/>
</dbReference>
<dbReference type="InterPro" id="IPR009076">
    <property type="entry name" value="FRB_dom"/>
</dbReference>
<reference evidence="13" key="1">
    <citation type="submission" date="2006-10" db="EMBL/GenBank/DDBJ databases">
        <authorList>
            <person name="Amadeo P."/>
            <person name="Zhao Q."/>
            <person name="Wortman J."/>
            <person name="Fraser-Liggett C."/>
            <person name="Carlton J."/>
        </authorList>
    </citation>
    <scope>NUCLEOTIDE SEQUENCE</scope>
    <source>
        <strain evidence="13">G3</strain>
    </source>
</reference>
<dbReference type="GO" id="GO:0004674">
    <property type="term" value="F:protein serine/threonine kinase activity"/>
    <property type="evidence" value="ECO:0000318"/>
    <property type="project" value="GO_Central"/>
</dbReference>
<dbReference type="InterPro" id="IPR000403">
    <property type="entry name" value="PI3/4_kinase_cat_dom"/>
</dbReference>
<dbReference type="eggNOG" id="KOG0891">
    <property type="taxonomic scope" value="Eukaryota"/>
</dbReference>
<evidence type="ECO:0000313" key="13">
    <source>
        <dbReference type="EMBL" id="EAY05942.1"/>
    </source>
</evidence>
<dbReference type="EMBL" id="DS113436">
    <property type="protein sequence ID" value="EAY05942.1"/>
    <property type="molecule type" value="Genomic_DNA"/>
</dbReference>
<dbReference type="SUPFAM" id="SSF48371">
    <property type="entry name" value="ARM repeat"/>
    <property type="match status" value="2"/>
</dbReference>
<evidence type="ECO:0000256" key="8">
    <source>
        <dbReference type="ARBA" id="ARBA00047899"/>
    </source>
</evidence>
<dbReference type="Gene3D" id="1.20.120.150">
    <property type="entry name" value="FKBP12-rapamycin binding domain"/>
    <property type="match status" value="1"/>
</dbReference>
<dbReference type="FunCoup" id="A2EN34">
    <property type="interactions" value="742"/>
</dbReference>
<evidence type="ECO:0000313" key="14">
    <source>
        <dbReference type="Proteomes" id="UP000001542"/>
    </source>
</evidence>
<evidence type="ECO:0000256" key="3">
    <source>
        <dbReference type="ARBA" id="ARBA00022679"/>
    </source>
</evidence>
<dbReference type="InterPro" id="IPR016024">
    <property type="entry name" value="ARM-type_fold"/>
</dbReference>
<dbReference type="InterPro" id="IPR011009">
    <property type="entry name" value="Kinase-like_dom_sf"/>
</dbReference>
<dbReference type="CDD" id="cd05169">
    <property type="entry name" value="PIKKc_TOR"/>
    <property type="match status" value="1"/>
</dbReference>
<dbReference type="STRING" id="5722.A2EN34"/>
<dbReference type="InParanoid" id="A2EN34"/>
<proteinExistence type="inferred from homology"/>
<dbReference type="Pfam" id="PF02259">
    <property type="entry name" value="FAT"/>
    <property type="match status" value="1"/>
</dbReference>
<dbReference type="VEuPathDB" id="TrichDB:TVAGG3_0334650"/>
<dbReference type="SMR" id="A2EN34"/>
<accession>A2EN34</accession>
<dbReference type="PROSITE" id="PS51189">
    <property type="entry name" value="FAT"/>
    <property type="match status" value="1"/>
</dbReference>
<comment type="catalytic activity">
    <reaction evidence="8">
        <text>L-threonyl-[protein] + ATP = O-phospho-L-threonyl-[protein] + ADP + H(+)</text>
        <dbReference type="Rhea" id="RHEA:46608"/>
        <dbReference type="Rhea" id="RHEA-COMP:11060"/>
        <dbReference type="Rhea" id="RHEA-COMP:11605"/>
        <dbReference type="ChEBI" id="CHEBI:15378"/>
        <dbReference type="ChEBI" id="CHEBI:30013"/>
        <dbReference type="ChEBI" id="CHEBI:30616"/>
        <dbReference type="ChEBI" id="CHEBI:61977"/>
        <dbReference type="ChEBI" id="CHEBI:456216"/>
        <dbReference type="EC" id="2.7.11.1"/>
    </reaction>
</comment>
<sequence>MQQPAFFGVTYGLPSQDATKLERYIKNIFDNIDNIHSYSYYSAIKTFQSFVSGQYRYWQEMNEGSAYIQELFLNLSFSKLQENTLVFLIVMNALSEIELGTKGGLATKIVKDIALITPSPNVHVWQLLDQLLVWITNPLGASLHLTLQPLRDLIWKWYFVKKPETQISSLNLLDIFIRRFPSYLNSNFQATQSLLLRALHEPDKAVQKAASQALGSFLSISQTQYVNQSILISKQIMKSFTNKTIPLEEGYVVSIANCLRRDDDILGFVQFQEPPISRISYTLTNDTIGGFALITLAYHTSPLTFTQRHINAVLDIYCTLFESTTPLPRTLYKYFGDLLFQFDMPTRYQYSKPIERLTGILGRQISDKYSVYGFLSVATPKTEAFIKLKTTISNHLFSKLVANGLGKFCLRYPKDSPDIHALIIQSLNMILLTCTNTTKLKHSFRTLACFEFRRDEVETEVLMQYSKALKSNDVRLREQTINFFLSQQRIFPEIKQRIVAFVAAEPSPALRNYTLSNLLATPVDSPLIQPLFALLHDANAAVRKTALQKLSSINNTEEAITSFISELVRNLQNSEKLDKRTINNLLNAAEFTPQSLIPFRSFLMDVVIKSSKQSSSSLRLLSKLVDKTETDSVLPRIVEHISQSLTLHSTNNRLSAVLDLLIATLRNSSLRNDMRIKYSNVIMKLMALADGVEDKETRIKLLEALTEIAIIGKHEMLTWSIETTQNLPSQPVPYPTSAVASMPVLSALSANTSFGIVLNVLTDSSLVALHPKAIDSLLLVLKSHRILNPQFEDYLANVLRSMILEADNSATVSIILHNLSVFITILGNKFAPIIPPLIDLICTNWGRLESGLILRALQWMAFRISELLSPYLVRITNVILSSLPLLPAKAADDVFSIYISMGSMMKEVDYILVPSLLNWLEVNFADTFLSEQVIQKLLTILNEVGTERYVSEVIRTLIIVCTQNKSLQTKSIDVLILLAARQRNEFILFLPEIVPVFNLSNNSNMDIIMRSITSGVELPQFITESYKSTTREAKISRCSSAAALERFVYIKPSNFRLPKTEWDAAEWSHWADEVVQAIILSSPLRSSSACGTLSEHNANVRSQLFPISFAASIATSNDPDLQQALHNIIMSKDVPDYILKNALNSVDLLDIANFKVDLDMTILANRAMKAGLLQQALRYAETLYEKNPTDNVENLVLLYQMLGFPFAANAALRKFNAPELHDNVAIHLGFWEDALASYERRIEQGETGQDIIEGQMKCLTGLNRFQDLEVIAQKTDNEFYKAVAALHMFNDEALKKAVSKLDPPNDSTSFYYAFKAVLDQDYLGAQKLIEMMLTQKAPKITSLIANDYERAYNHFADYCILTELFNVTKILINRAHNFIDPSYENSITKSWMFKFEQLHDSPLHMLEMLRVESFILGPEQMQPFWVKFIHYTANDKNAQIRNLALGHIINQNDTELKYTMAEVIRYEGNHPKSCQTLHQLINLSPNSPLTDKWQRKLGQWYLEDNDLIQAEEILKRSTIPFKDDSNTLLLYAKVCFQLFEGQRDNESYLERAIEANLTAFRLAPVQASQYIQHIATLLFQRGHPKVLNSFRKFIPRIPTSCWIDLLSQIIARLGASGGLRQIMEDLVTRIGKEYPNQALYALIVQYRSKETEKQQQSSELISNLRQSYPTVVSGILNLTYELIRIGTSWFEIWTQALEETSKMYDHVKAANILLPLHAVIEKPPETMFEVSFAAQFGSVLLQAHSLLDAFLNDHDEDAYNRAWSIYVPVLKKVRLIVQRVKNIPLNEVSPLLSQLKGSDTVVPGHFDQTIHSVDKQLIVVESKQRPRRVTLRTNEGNSIDFLLKANEDTRLDKRIMQLFDFINSAIERAPDRPRRLRIILYKVIPITNKVGLIGWVNNCQTLSLVISQYREPRGVPSLAEYEAIVKECPDFDKLSATMDDDELVRLFHIGVSITPGNELKDALFIMSSDSSHWLKRRALFTESLASTSMAGFILGLGDRHPANIMLHDTTAKLVHIDFGDCFEVAMRREKFQERVPFRLTRSLVNALGVNGLDGEFTKACETMLTIMRENGVQIMALLEAFIYDPLLQWLMARSDAGERPEIETMKRIKEKINDARGVKQQVASLVEAATDERNLARMFRGWYPWL</sequence>
<dbReference type="Gene3D" id="3.30.1010.10">
    <property type="entry name" value="Phosphatidylinositol 3-kinase Catalytic Subunit, Chain A, domain 4"/>
    <property type="match status" value="1"/>
</dbReference>
<keyword evidence="7" id="KW-0067">ATP-binding</keyword>
<evidence type="ECO:0000259" key="12">
    <source>
        <dbReference type="PROSITE" id="PS51190"/>
    </source>
</evidence>
<dbReference type="GO" id="GO:0005737">
    <property type="term" value="C:cytoplasm"/>
    <property type="evidence" value="ECO:0000318"/>
    <property type="project" value="GO_Central"/>
</dbReference>
<dbReference type="InterPro" id="IPR003151">
    <property type="entry name" value="PIK-rel_kinase_FAT"/>
</dbReference>
<dbReference type="GO" id="GO:0005524">
    <property type="term" value="F:ATP binding"/>
    <property type="evidence" value="ECO:0007669"/>
    <property type="project" value="UniProtKB-KW"/>
</dbReference>
<dbReference type="Pfam" id="PF00454">
    <property type="entry name" value="PI3_PI4_kinase"/>
    <property type="match status" value="1"/>
</dbReference>
<dbReference type="GO" id="GO:0080090">
    <property type="term" value="P:regulation of primary metabolic process"/>
    <property type="evidence" value="ECO:0007669"/>
    <property type="project" value="UniProtKB-ARBA"/>
</dbReference>
<dbReference type="InterPro" id="IPR057564">
    <property type="entry name" value="HEAT_ATR"/>
</dbReference>
<dbReference type="PANTHER" id="PTHR11139:SF9">
    <property type="entry name" value="SERINE_THREONINE-PROTEIN KINASE MTOR"/>
    <property type="match status" value="1"/>
</dbReference>
<dbReference type="SMART" id="SM00146">
    <property type="entry name" value="PI3Kc"/>
    <property type="match status" value="1"/>
</dbReference>
<dbReference type="Proteomes" id="UP000001542">
    <property type="component" value="Unassembled WGS sequence"/>
</dbReference>
<dbReference type="InterPro" id="IPR014009">
    <property type="entry name" value="PIK_FAT"/>
</dbReference>
<dbReference type="PANTHER" id="PTHR11139">
    <property type="entry name" value="ATAXIA TELANGIECTASIA MUTATED ATM -RELATED"/>
    <property type="match status" value="1"/>
</dbReference>
<evidence type="ECO:0000256" key="1">
    <source>
        <dbReference type="ARBA" id="ARBA00011031"/>
    </source>
</evidence>
<dbReference type="Pfam" id="PF23593">
    <property type="entry name" value="HEAT_ATR"/>
    <property type="match status" value="1"/>
</dbReference>
<dbReference type="SMART" id="SM01345">
    <property type="entry name" value="Rapamycin_bind"/>
    <property type="match status" value="1"/>
</dbReference>
<dbReference type="KEGG" id="tva:4763814"/>
<dbReference type="SUPFAM" id="SSF56112">
    <property type="entry name" value="Protein kinase-like (PK-like)"/>
    <property type="match status" value="1"/>
</dbReference>
<keyword evidence="4" id="KW-0677">Repeat</keyword>
<dbReference type="PROSITE" id="PS50290">
    <property type="entry name" value="PI3_4_KINASE_3"/>
    <property type="match status" value="1"/>
</dbReference>
<keyword evidence="5" id="KW-0547">Nucleotide-binding</keyword>
<dbReference type="GO" id="GO:0038201">
    <property type="term" value="C:TOR complex"/>
    <property type="evidence" value="ECO:0000318"/>
    <property type="project" value="GO_Central"/>
</dbReference>
<keyword evidence="6 13" id="KW-0418">Kinase</keyword>
<dbReference type="Gene3D" id="1.25.10.10">
    <property type="entry name" value="Leucine-rich Repeat Variant"/>
    <property type="match status" value="2"/>
</dbReference>
<evidence type="ECO:0000259" key="11">
    <source>
        <dbReference type="PROSITE" id="PS51189"/>
    </source>
</evidence>
<evidence type="ECO:0000256" key="9">
    <source>
        <dbReference type="ARBA" id="ARBA00048679"/>
    </source>
</evidence>
<dbReference type="InterPro" id="IPR003152">
    <property type="entry name" value="FATC_dom"/>
</dbReference>